<evidence type="ECO:0000313" key="2">
    <source>
        <dbReference type="Proteomes" id="UP000011518"/>
    </source>
</evidence>
<name>L9KMN3_TUPCH</name>
<dbReference type="AlphaFoldDB" id="L9KMN3"/>
<reference evidence="2" key="2">
    <citation type="journal article" date="2013" name="Nat. Commun.">
        <title>Genome of the Chinese tree shrew.</title>
        <authorList>
            <person name="Fan Y."/>
            <person name="Huang Z.Y."/>
            <person name="Cao C.C."/>
            <person name="Chen C.S."/>
            <person name="Chen Y.X."/>
            <person name="Fan D.D."/>
            <person name="He J."/>
            <person name="Hou H.L."/>
            <person name="Hu L."/>
            <person name="Hu X.T."/>
            <person name="Jiang X.T."/>
            <person name="Lai R."/>
            <person name="Lang Y.S."/>
            <person name="Liang B."/>
            <person name="Liao S.G."/>
            <person name="Mu D."/>
            <person name="Ma Y.Y."/>
            <person name="Niu Y.Y."/>
            <person name="Sun X.Q."/>
            <person name="Xia J.Q."/>
            <person name="Xiao J."/>
            <person name="Xiong Z.Q."/>
            <person name="Xu L."/>
            <person name="Yang L."/>
            <person name="Zhang Y."/>
            <person name="Zhao W."/>
            <person name="Zhao X.D."/>
            <person name="Zheng Y.T."/>
            <person name="Zhou J.M."/>
            <person name="Zhu Y.B."/>
            <person name="Zhang G.J."/>
            <person name="Wang J."/>
            <person name="Yao Y.G."/>
        </authorList>
    </citation>
    <scope>NUCLEOTIDE SEQUENCE [LARGE SCALE GENOMIC DNA]</scope>
</reference>
<gene>
    <name evidence="1" type="ORF">TREES_T100006701</name>
</gene>
<dbReference type="EMBL" id="KB320756">
    <property type="protein sequence ID" value="ELW63983.1"/>
    <property type="molecule type" value="Genomic_DNA"/>
</dbReference>
<dbReference type="Proteomes" id="UP000011518">
    <property type="component" value="Unassembled WGS sequence"/>
</dbReference>
<keyword evidence="2" id="KW-1185">Reference proteome</keyword>
<evidence type="ECO:0000313" key="1">
    <source>
        <dbReference type="EMBL" id="ELW63983.1"/>
    </source>
</evidence>
<dbReference type="InParanoid" id="L9KMN3"/>
<organism evidence="1 2">
    <name type="scientific">Tupaia chinensis</name>
    <name type="common">Chinese tree shrew</name>
    <name type="synonym">Tupaia belangeri chinensis</name>
    <dbReference type="NCBI Taxonomy" id="246437"/>
    <lineage>
        <taxon>Eukaryota</taxon>
        <taxon>Metazoa</taxon>
        <taxon>Chordata</taxon>
        <taxon>Craniata</taxon>
        <taxon>Vertebrata</taxon>
        <taxon>Euteleostomi</taxon>
        <taxon>Mammalia</taxon>
        <taxon>Eutheria</taxon>
        <taxon>Euarchontoglires</taxon>
        <taxon>Scandentia</taxon>
        <taxon>Tupaiidae</taxon>
        <taxon>Tupaia</taxon>
    </lineage>
</organism>
<accession>L9KMN3</accession>
<proteinExistence type="predicted"/>
<sequence length="90" mass="10062">MEKGMEKFKGQSEPPALISSCSSQNISGHVPCQMLEWILSHKQLKMDFAINAFLINAFQSLLKENSDLKVESQIAINANPSITQCHRVTE</sequence>
<reference evidence="2" key="1">
    <citation type="submission" date="2012-07" db="EMBL/GenBank/DDBJ databases">
        <title>Genome of the Chinese tree shrew, a rising model animal genetically related to primates.</title>
        <authorList>
            <person name="Zhang G."/>
            <person name="Fan Y."/>
            <person name="Yao Y."/>
            <person name="Huang Z."/>
        </authorList>
    </citation>
    <scope>NUCLEOTIDE SEQUENCE [LARGE SCALE GENOMIC DNA]</scope>
</reference>
<protein>
    <submittedName>
        <fullName evidence="1">Uncharacterized protein</fullName>
    </submittedName>
</protein>